<organism evidence="2 3">
    <name type="scientific">Brassica cretica</name>
    <name type="common">Mustard</name>
    <dbReference type="NCBI Taxonomy" id="69181"/>
    <lineage>
        <taxon>Eukaryota</taxon>
        <taxon>Viridiplantae</taxon>
        <taxon>Streptophyta</taxon>
        <taxon>Embryophyta</taxon>
        <taxon>Tracheophyta</taxon>
        <taxon>Spermatophyta</taxon>
        <taxon>Magnoliopsida</taxon>
        <taxon>eudicotyledons</taxon>
        <taxon>Gunneridae</taxon>
        <taxon>Pentapetalae</taxon>
        <taxon>rosids</taxon>
        <taxon>malvids</taxon>
        <taxon>Brassicales</taxon>
        <taxon>Brassicaceae</taxon>
        <taxon>Brassiceae</taxon>
        <taxon>Brassica</taxon>
    </lineage>
</organism>
<proteinExistence type="predicted"/>
<evidence type="ECO:0000256" key="1">
    <source>
        <dbReference type="SAM" id="Phobius"/>
    </source>
</evidence>
<keyword evidence="1" id="KW-0812">Transmembrane</keyword>
<reference evidence="2 3" key="1">
    <citation type="journal article" date="2020" name="BMC Genomics">
        <title>Intraspecific diversification of the crop wild relative Brassica cretica Lam. using demographic model selection.</title>
        <authorList>
            <person name="Kioukis A."/>
            <person name="Michalopoulou V.A."/>
            <person name="Briers L."/>
            <person name="Pirintsos S."/>
            <person name="Studholme D.J."/>
            <person name="Pavlidis P."/>
            <person name="Sarris P.F."/>
        </authorList>
    </citation>
    <scope>NUCLEOTIDE SEQUENCE [LARGE SCALE GENOMIC DNA]</scope>
    <source>
        <strain evidence="3">cv. PFS-1207/04</strain>
    </source>
</reference>
<sequence length="154" mass="17086">MSENREESSSSIRLIMIVFALVWTSLVSFSVLCPPLLNVSSLESFDLDLRSLVIGFRILVICVLASFVIGAFFCSVGNWESVFSSWSRNVRVLLDLFWSSKFLGDLCGGAFWHPNVNVNSLFLLTDCVSFLLSAGFRFSLGKAATISYRLFSSA</sequence>
<gene>
    <name evidence="2" type="ORF">DY000_02012743</name>
</gene>
<name>A0ABQ7D580_BRACR</name>
<accession>A0ABQ7D580</accession>
<feature type="transmembrane region" description="Helical" evidence="1">
    <location>
        <begin position="12"/>
        <end position="32"/>
    </location>
</feature>
<comment type="caution">
    <text evidence="2">The sequence shown here is derived from an EMBL/GenBank/DDBJ whole genome shotgun (WGS) entry which is preliminary data.</text>
</comment>
<protein>
    <recommendedName>
        <fullName evidence="4">Transmembrane protein</fullName>
    </recommendedName>
</protein>
<evidence type="ECO:0000313" key="2">
    <source>
        <dbReference type="EMBL" id="KAF3566628.1"/>
    </source>
</evidence>
<evidence type="ECO:0008006" key="4">
    <source>
        <dbReference type="Google" id="ProtNLM"/>
    </source>
</evidence>
<dbReference type="Proteomes" id="UP000266723">
    <property type="component" value="Unassembled WGS sequence"/>
</dbReference>
<keyword evidence="1" id="KW-1133">Transmembrane helix</keyword>
<keyword evidence="3" id="KW-1185">Reference proteome</keyword>
<dbReference type="EMBL" id="QGKV02000759">
    <property type="protein sequence ID" value="KAF3566628.1"/>
    <property type="molecule type" value="Genomic_DNA"/>
</dbReference>
<evidence type="ECO:0000313" key="3">
    <source>
        <dbReference type="Proteomes" id="UP000266723"/>
    </source>
</evidence>
<feature type="transmembrane region" description="Helical" evidence="1">
    <location>
        <begin position="52"/>
        <end position="73"/>
    </location>
</feature>
<keyword evidence="1" id="KW-0472">Membrane</keyword>